<proteinExistence type="predicted"/>
<protein>
    <submittedName>
        <fullName evidence="2">Uncharacterized protein</fullName>
    </submittedName>
</protein>
<sequence>MTAFQSPSVPNPRRSSALRQSASQRLTLAAIPIVFLWLAVAFALDLFA</sequence>
<dbReference type="AlphaFoldDB" id="A0A6L9MCK5"/>
<evidence type="ECO:0000313" key="2">
    <source>
        <dbReference type="EMBL" id="NDV85398.1"/>
    </source>
</evidence>
<reference evidence="2 3" key="1">
    <citation type="submission" date="2020-01" db="EMBL/GenBank/DDBJ databases">
        <title>Genomes of bacteria type strains.</title>
        <authorList>
            <person name="Chen J."/>
            <person name="Zhu S."/>
            <person name="Chen J."/>
        </authorList>
    </citation>
    <scope>NUCLEOTIDE SEQUENCE [LARGE SCALE GENOMIC DNA]</scope>
    <source>
        <strain evidence="2 3">KCTC 52919</strain>
    </source>
</reference>
<evidence type="ECO:0000256" key="1">
    <source>
        <dbReference type="SAM" id="Phobius"/>
    </source>
</evidence>
<keyword evidence="1" id="KW-0812">Transmembrane</keyword>
<name>A0A6L9MCK5_9HYPH</name>
<feature type="transmembrane region" description="Helical" evidence="1">
    <location>
        <begin position="26"/>
        <end position="47"/>
    </location>
</feature>
<dbReference type="RefSeq" id="WP_163042132.1">
    <property type="nucleotide sequence ID" value="NZ_JAAAMJ010000001.1"/>
</dbReference>
<organism evidence="2 3">
    <name type="scientific">Aurantimonas aggregata</name>
    <dbReference type="NCBI Taxonomy" id="2047720"/>
    <lineage>
        <taxon>Bacteria</taxon>
        <taxon>Pseudomonadati</taxon>
        <taxon>Pseudomonadota</taxon>
        <taxon>Alphaproteobacteria</taxon>
        <taxon>Hyphomicrobiales</taxon>
        <taxon>Aurantimonadaceae</taxon>
        <taxon>Aurantimonas</taxon>
    </lineage>
</organism>
<gene>
    <name evidence="2" type="ORF">GTW51_01640</name>
</gene>
<dbReference type="Proteomes" id="UP000476332">
    <property type="component" value="Unassembled WGS sequence"/>
</dbReference>
<keyword evidence="1" id="KW-0472">Membrane</keyword>
<accession>A0A6L9MCK5</accession>
<evidence type="ECO:0000313" key="3">
    <source>
        <dbReference type="Proteomes" id="UP000476332"/>
    </source>
</evidence>
<dbReference type="EMBL" id="JAAAMJ010000001">
    <property type="protein sequence ID" value="NDV85398.1"/>
    <property type="molecule type" value="Genomic_DNA"/>
</dbReference>
<keyword evidence="3" id="KW-1185">Reference proteome</keyword>
<keyword evidence="1" id="KW-1133">Transmembrane helix</keyword>
<comment type="caution">
    <text evidence="2">The sequence shown here is derived from an EMBL/GenBank/DDBJ whole genome shotgun (WGS) entry which is preliminary data.</text>
</comment>